<keyword evidence="7" id="KW-0255">Endonuclease</keyword>
<dbReference type="Proteomes" id="UP001157911">
    <property type="component" value="Unassembled WGS sequence"/>
</dbReference>
<sequence length="227" mass="26429">MKEKIERVKRILDKTFPKAHKPERSPLEQAIFTILSQNTTDINAEKCLQNIKNLTGNNLEKLKSYPERKILPAIHPCGLFKQKITAIKELLNRWDELKEKLKTSTAKEGIKLLTSIPYIGSKTARVILTFAFNKNTFPIDTHCKKVLKRLGIFPETWKPDRISEFMEKTFSAEFNRKLHYDLIRVGRTFCKAKNPDCKNCPLKELCSYAERNLLHNIQAQKQTDDNR</sequence>
<keyword evidence="8" id="KW-1185">Reference proteome</keyword>
<dbReference type="CDD" id="cd00056">
    <property type="entry name" value="ENDO3c"/>
    <property type="match status" value="1"/>
</dbReference>
<dbReference type="InterPro" id="IPR003265">
    <property type="entry name" value="HhH-GPD_domain"/>
</dbReference>
<dbReference type="Gene3D" id="1.10.1670.10">
    <property type="entry name" value="Helix-hairpin-Helix base-excision DNA repair enzymes (C-terminal)"/>
    <property type="match status" value="1"/>
</dbReference>
<evidence type="ECO:0000313" key="8">
    <source>
        <dbReference type="Proteomes" id="UP001157911"/>
    </source>
</evidence>
<keyword evidence="7" id="KW-0540">Nuclease</keyword>
<proteinExistence type="predicted"/>
<keyword evidence="7" id="KW-0378">Hydrolase</keyword>
<evidence type="ECO:0000256" key="4">
    <source>
        <dbReference type="ARBA" id="ARBA00023004"/>
    </source>
</evidence>
<dbReference type="PIRSF" id="PIRSF001435">
    <property type="entry name" value="Nth"/>
    <property type="match status" value="1"/>
</dbReference>
<keyword evidence="5" id="KW-0411">Iron-sulfur</keyword>
<dbReference type="PANTHER" id="PTHR10359:SF19">
    <property type="entry name" value="DNA REPAIR GLYCOSYLASE MJ1434-RELATED"/>
    <property type="match status" value="1"/>
</dbReference>
<evidence type="ECO:0000256" key="5">
    <source>
        <dbReference type="ARBA" id="ARBA00023014"/>
    </source>
</evidence>
<organism evidence="7 8">
    <name type="scientific">Desulfurobacterium pacificum</name>
    <dbReference type="NCBI Taxonomy" id="240166"/>
    <lineage>
        <taxon>Bacteria</taxon>
        <taxon>Pseudomonadati</taxon>
        <taxon>Aquificota</taxon>
        <taxon>Aquificia</taxon>
        <taxon>Desulfurobacteriales</taxon>
        <taxon>Desulfurobacteriaceae</taxon>
        <taxon>Desulfurobacterium</taxon>
    </lineage>
</organism>
<name>A0ABY1NA53_9BACT</name>
<dbReference type="PANTHER" id="PTHR10359">
    <property type="entry name" value="A/G-SPECIFIC ADENINE GLYCOSYLASE/ENDONUCLEASE III"/>
    <property type="match status" value="1"/>
</dbReference>
<dbReference type="InterPro" id="IPR003651">
    <property type="entry name" value="Endonuclease3_FeS-loop_motif"/>
</dbReference>
<protein>
    <submittedName>
        <fullName evidence="7">Endonuclease-3</fullName>
    </submittedName>
</protein>
<feature type="domain" description="HhH-GPD" evidence="6">
    <location>
        <begin position="35"/>
        <end position="188"/>
    </location>
</feature>
<comment type="caution">
    <text evidence="7">The sequence shown here is derived from an EMBL/GenBank/DDBJ whole genome shotgun (WGS) entry which is preliminary data.</text>
</comment>
<dbReference type="EMBL" id="FXUB01000001">
    <property type="protein sequence ID" value="SMP04150.1"/>
    <property type="molecule type" value="Genomic_DNA"/>
</dbReference>
<dbReference type="SMART" id="SM00478">
    <property type="entry name" value="ENDO3c"/>
    <property type="match status" value="1"/>
</dbReference>
<dbReference type="GO" id="GO:0004519">
    <property type="term" value="F:endonuclease activity"/>
    <property type="evidence" value="ECO:0007669"/>
    <property type="project" value="UniProtKB-KW"/>
</dbReference>
<dbReference type="RefSeq" id="WP_283399692.1">
    <property type="nucleotide sequence ID" value="NZ_FXUB01000001.1"/>
</dbReference>
<keyword evidence="3" id="KW-0479">Metal-binding</keyword>
<gene>
    <name evidence="7" type="ORF">SAMN06265339_0184</name>
</gene>
<dbReference type="InterPro" id="IPR011257">
    <property type="entry name" value="DNA_glycosylase"/>
</dbReference>
<reference evidence="7 8" key="1">
    <citation type="submission" date="2017-05" db="EMBL/GenBank/DDBJ databases">
        <authorList>
            <person name="Varghese N."/>
            <person name="Submissions S."/>
        </authorList>
    </citation>
    <scope>NUCLEOTIDE SEQUENCE [LARGE SCALE GENOMIC DNA]</scope>
    <source>
        <strain evidence="7 8">DSM 15522</strain>
    </source>
</reference>
<dbReference type="InterPro" id="IPR023170">
    <property type="entry name" value="HhH_base_excis_C"/>
</dbReference>
<evidence type="ECO:0000256" key="1">
    <source>
        <dbReference type="ARBA" id="ARBA00001966"/>
    </source>
</evidence>
<evidence type="ECO:0000256" key="3">
    <source>
        <dbReference type="ARBA" id="ARBA00022723"/>
    </source>
</evidence>
<keyword evidence="2" id="KW-0004">4Fe-4S</keyword>
<comment type="cofactor">
    <cofactor evidence="1">
        <name>[4Fe-4S] cluster</name>
        <dbReference type="ChEBI" id="CHEBI:49883"/>
    </cofactor>
</comment>
<dbReference type="Gene3D" id="1.10.340.30">
    <property type="entry name" value="Hypothetical protein, domain 2"/>
    <property type="match status" value="1"/>
</dbReference>
<evidence type="ECO:0000259" key="6">
    <source>
        <dbReference type="SMART" id="SM00478"/>
    </source>
</evidence>
<accession>A0ABY1NA53</accession>
<dbReference type="Pfam" id="PF00730">
    <property type="entry name" value="HhH-GPD"/>
    <property type="match status" value="1"/>
</dbReference>
<keyword evidence="4" id="KW-0408">Iron</keyword>
<dbReference type="SMART" id="SM00525">
    <property type="entry name" value="FES"/>
    <property type="match status" value="1"/>
</dbReference>
<evidence type="ECO:0000256" key="2">
    <source>
        <dbReference type="ARBA" id="ARBA00022485"/>
    </source>
</evidence>
<dbReference type="SUPFAM" id="SSF48150">
    <property type="entry name" value="DNA-glycosylase"/>
    <property type="match status" value="1"/>
</dbReference>
<evidence type="ECO:0000313" key="7">
    <source>
        <dbReference type="EMBL" id="SMP04150.1"/>
    </source>
</evidence>